<dbReference type="InterPro" id="IPR046449">
    <property type="entry name" value="DEGP_PDZ_sf"/>
</dbReference>
<evidence type="ECO:0000256" key="2">
    <source>
        <dbReference type="ARBA" id="ARBA00022670"/>
    </source>
</evidence>
<sequence length="523" mass="58421">MDRKPSIDAAAAAAKAVKGAIKSPESPQSPFSTQISAEQIPIDDTLESVLASVVKVFCISTPVNYHMPWQKKSQVDCTASGFIIKDRLILSNAHATTDATQIRLRKHGESTKYLARIVHIGHECDLVLLTVDDEEFWTTKTILKPLKFSKQIPTLQETLIIVGYPTGGDNLSVTKGVVSRVSMQQYTHGWGTFLAIQTDSAINPGNSGGPALQGKSVIGVAFQNYSGLQSVGYIIPIPVIEHFLEDIKRNGHYTGFPTMLCEFQVMEHKALRDYLKIPKDQHGVHITDIDPASSLIGGEGGGLQVNDVITAIDDVSIQDDGTIEWRKAERLTANYLTSNKFIGDEVTFTLIRDELRVNCTLNDGHTTLMPFHLHDQQPEYLIYGGIVFTTLSLPYLNEFNEYQPSVAIPIHLHNMYSFHNRLEFIGQQIVIISRILVDNVNMGLDSSDYINSFVFHVNDIKIQNLKHLANEIDKVKDKNNQYIKFGLKFKKFIVISTDEARNTEQRILKQNSIALSRSENLIV</sequence>
<evidence type="ECO:0000313" key="7">
    <source>
        <dbReference type="EMBL" id="CAF3636088.1"/>
    </source>
</evidence>
<dbReference type="Gene3D" id="2.40.10.10">
    <property type="entry name" value="Trypsin-like serine proteases"/>
    <property type="match status" value="2"/>
</dbReference>
<evidence type="ECO:0000313" key="6">
    <source>
        <dbReference type="EMBL" id="CAF0850859.1"/>
    </source>
</evidence>
<comment type="caution">
    <text evidence="6">The sequence shown here is derived from an EMBL/GenBank/DDBJ whole genome shotgun (WGS) entry which is preliminary data.</text>
</comment>
<protein>
    <recommendedName>
        <fullName evidence="5">Protease Do-like PDZ domain-containing protein</fullName>
    </recommendedName>
</protein>
<keyword evidence="3" id="KW-0378">Hydrolase</keyword>
<evidence type="ECO:0000259" key="5">
    <source>
        <dbReference type="Pfam" id="PF17815"/>
    </source>
</evidence>
<dbReference type="InterPro" id="IPR043504">
    <property type="entry name" value="Peptidase_S1_PA_chymotrypsin"/>
</dbReference>
<proteinExistence type="inferred from homology"/>
<dbReference type="EMBL" id="CAJNOK010002233">
    <property type="protein sequence ID" value="CAF0850859.1"/>
    <property type="molecule type" value="Genomic_DNA"/>
</dbReference>
<dbReference type="InterPro" id="IPR036034">
    <property type="entry name" value="PDZ_sf"/>
</dbReference>
<dbReference type="InterPro" id="IPR009003">
    <property type="entry name" value="Peptidase_S1_PA"/>
</dbReference>
<comment type="similarity">
    <text evidence="1">Belongs to the peptidase S1C family.</text>
</comment>
<dbReference type="SUPFAM" id="SSF50156">
    <property type="entry name" value="PDZ domain-like"/>
    <property type="match status" value="1"/>
</dbReference>
<dbReference type="Gene3D" id="2.30.42.10">
    <property type="match status" value="1"/>
</dbReference>
<evidence type="ECO:0000313" key="8">
    <source>
        <dbReference type="Proteomes" id="UP000677228"/>
    </source>
</evidence>
<keyword evidence="2" id="KW-0645">Protease</keyword>
<dbReference type="PANTHER" id="PTHR45980:SF9">
    <property type="entry name" value="PROTEASE DO-LIKE 10, MITOCHONDRIAL-RELATED"/>
    <property type="match status" value="1"/>
</dbReference>
<gene>
    <name evidence="6" type="ORF">OVA965_LOCUS7135</name>
    <name evidence="7" type="ORF">TMI583_LOCUS7131</name>
</gene>
<dbReference type="InterPro" id="IPR001940">
    <property type="entry name" value="Peptidase_S1C"/>
</dbReference>
<dbReference type="EMBL" id="CAJOBA010002233">
    <property type="protein sequence ID" value="CAF3636088.1"/>
    <property type="molecule type" value="Genomic_DNA"/>
</dbReference>
<dbReference type="GO" id="GO:0004252">
    <property type="term" value="F:serine-type endopeptidase activity"/>
    <property type="evidence" value="ECO:0007669"/>
    <property type="project" value="InterPro"/>
</dbReference>
<dbReference type="SUPFAM" id="SSF50494">
    <property type="entry name" value="Trypsin-like serine proteases"/>
    <property type="match status" value="1"/>
</dbReference>
<dbReference type="PRINTS" id="PR00834">
    <property type="entry name" value="PROTEASES2C"/>
</dbReference>
<evidence type="ECO:0000256" key="3">
    <source>
        <dbReference type="ARBA" id="ARBA00022801"/>
    </source>
</evidence>
<name>A0A8S2D144_9BILA</name>
<evidence type="ECO:0000256" key="1">
    <source>
        <dbReference type="ARBA" id="ARBA00010541"/>
    </source>
</evidence>
<dbReference type="Pfam" id="PF17815">
    <property type="entry name" value="PDZ_3"/>
    <property type="match status" value="1"/>
</dbReference>
<dbReference type="Proteomes" id="UP000677228">
    <property type="component" value="Unassembled WGS sequence"/>
</dbReference>
<accession>A0A8S2D144</accession>
<dbReference type="PANTHER" id="PTHR45980">
    <property type="match status" value="1"/>
</dbReference>
<feature type="domain" description="Protease Do-like PDZ" evidence="5">
    <location>
        <begin position="370"/>
        <end position="519"/>
    </location>
</feature>
<dbReference type="Proteomes" id="UP000682733">
    <property type="component" value="Unassembled WGS sequence"/>
</dbReference>
<evidence type="ECO:0000256" key="4">
    <source>
        <dbReference type="ARBA" id="ARBA00022825"/>
    </source>
</evidence>
<keyword evidence="4" id="KW-0720">Serine protease</keyword>
<reference evidence="6" key="1">
    <citation type="submission" date="2021-02" db="EMBL/GenBank/DDBJ databases">
        <authorList>
            <person name="Nowell W R."/>
        </authorList>
    </citation>
    <scope>NUCLEOTIDE SEQUENCE</scope>
</reference>
<dbReference type="AlphaFoldDB" id="A0A8S2D144"/>
<dbReference type="Pfam" id="PF13365">
    <property type="entry name" value="Trypsin_2"/>
    <property type="match status" value="1"/>
</dbReference>
<dbReference type="InterPro" id="IPR041517">
    <property type="entry name" value="DEGP_PDZ"/>
</dbReference>
<dbReference type="GO" id="GO:0006508">
    <property type="term" value="P:proteolysis"/>
    <property type="evidence" value="ECO:0007669"/>
    <property type="project" value="UniProtKB-KW"/>
</dbReference>
<organism evidence="6 8">
    <name type="scientific">Didymodactylos carnosus</name>
    <dbReference type="NCBI Taxonomy" id="1234261"/>
    <lineage>
        <taxon>Eukaryota</taxon>
        <taxon>Metazoa</taxon>
        <taxon>Spiralia</taxon>
        <taxon>Gnathifera</taxon>
        <taxon>Rotifera</taxon>
        <taxon>Eurotatoria</taxon>
        <taxon>Bdelloidea</taxon>
        <taxon>Philodinida</taxon>
        <taxon>Philodinidae</taxon>
        <taxon>Didymodactylos</taxon>
    </lineage>
</organism>
<dbReference type="Gene3D" id="3.20.190.20">
    <property type="match status" value="1"/>
</dbReference>